<evidence type="ECO:0000259" key="4">
    <source>
        <dbReference type="Pfam" id="PF00135"/>
    </source>
</evidence>
<dbReference type="InterPro" id="IPR050309">
    <property type="entry name" value="Type-B_Carboxylest/Lipase"/>
</dbReference>
<name>A0A7W5GHC8_9MICO</name>
<dbReference type="InterPro" id="IPR029058">
    <property type="entry name" value="AB_hydrolase_fold"/>
</dbReference>
<dbReference type="RefSeq" id="WP_183420536.1">
    <property type="nucleotide sequence ID" value="NZ_JACHXY010000003.1"/>
</dbReference>
<dbReference type="EC" id="3.1.1.-" evidence="3"/>
<proteinExistence type="inferred from homology"/>
<keyword evidence="2 3" id="KW-0378">Hydrolase</keyword>
<evidence type="ECO:0000313" key="5">
    <source>
        <dbReference type="EMBL" id="MBB3159147.1"/>
    </source>
</evidence>
<reference evidence="5 6" key="1">
    <citation type="submission" date="2020-08" db="EMBL/GenBank/DDBJ databases">
        <title>Genomic Encyclopedia of Type Strains, Phase III (KMG-III): the genomes of soil and plant-associated and newly described type strains.</title>
        <authorList>
            <person name="Whitman W."/>
        </authorList>
    </citation>
    <scope>NUCLEOTIDE SEQUENCE [LARGE SCALE GENOMIC DNA]</scope>
    <source>
        <strain evidence="5 6">CECT 8356</strain>
    </source>
</reference>
<dbReference type="Proteomes" id="UP000543579">
    <property type="component" value="Unassembled WGS sequence"/>
</dbReference>
<gene>
    <name evidence="5" type="ORF">FHS07_002865</name>
</gene>
<dbReference type="EMBL" id="JACHXY010000003">
    <property type="protein sequence ID" value="MBB3159147.1"/>
    <property type="molecule type" value="Genomic_DNA"/>
</dbReference>
<evidence type="ECO:0000313" key="6">
    <source>
        <dbReference type="Proteomes" id="UP000543579"/>
    </source>
</evidence>
<evidence type="ECO:0000256" key="1">
    <source>
        <dbReference type="ARBA" id="ARBA00005964"/>
    </source>
</evidence>
<accession>A0A7W5GHC8</accession>
<comment type="caution">
    <text evidence="5">The sequence shown here is derived from an EMBL/GenBank/DDBJ whole genome shotgun (WGS) entry which is preliminary data.</text>
</comment>
<dbReference type="InterPro" id="IPR019826">
    <property type="entry name" value="Carboxylesterase_B_AS"/>
</dbReference>
<dbReference type="InterPro" id="IPR002018">
    <property type="entry name" value="CarbesteraseB"/>
</dbReference>
<dbReference type="SUPFAM" id="SSF53474">
    <property type="entry name" value="alpha/beta-Hydrolases"/>
    <property type="match status" value="1"/>
</dbReference>
<dbReference type="GO" id="GO:0016787">
    <property type="term" value="F:hydrolase activity"/>
    <property type="evidence" value="ECO:0007669"/>
    <property type="project" value="UniProtKB-KW"/>
</dbReference>
<feature type="domain" description="Carboxylesterase type B" evidence="4">
    <location>
        <begin position="10"/>
        <end position="495"/>
    </location>
</feature>
<sequence>MTVSPPPCRVTAPAGTFTGSVERAVRSWRGIRFALSAVGERRFRDPVAAPDLDGEIPATSFGAVCPQPENPAIPLGEGTVQDEDCLSLNVWAPDDTNGPRPVMVWLHGGAYTFGSSSQPLYDATSLVSSGDVIVVTLNYRLGALGFIDLSDALPSGGFDGNLALKDVLMALRWVQRNIGAFGGDPDRVTVFGESAGGGLVTTLLATPSAAGLFHRAIAQSSPASSVYGPERARRVADRFLALLGIDPSEPGASDAVRSTPVADVVAAGKAVYTEVPTTDPGTLAFAPVIDGDLLPEAPIRVLQEGRGLPVPLLIGTNKDEASLFSFMKSPLIPITGERIDQMFVAMAAENPGVELPTREQVLTAYEHLRHRAVGLGVARDIGFRLPTIWVAEGHCRVAPVWLYRFDHAAPFLRLIGLGATHASELPYLWGNLVSGPKDLTFRLGGLRVAEDISSRMQRRWSAFAHGGEPSASTESDWPAYDVAARTTLVIDRRDHVVDDLDADLRRAWGDDVLAFR</sequence>
<dbReference type="AlphaFoldDB" id="A0A7W5GHC8"/>
<comment type="similarity">
    <text evidence="1 3">Belongs to the type-B carboxylesterase/lipase family.</text>
</comment>
<dbReference type="Pfam" id="PF00135">
    <property type="entry name" value="COesterase"/>
    <property type="match status" value="1"/>
</dbReference>
<protein>
    <recommendedName>
        <fullName evidence="3">Carboxylic ester hydrolase</fullName>
        <ecNumber evidence="3">3.1.1.-</ecNumber>
    </recommendedName>
</protein>
<evidence type="ECO:0000256" key="2">
    <source>
        <dbReference type="ARBA" id="ARBA00022801"/>
    </source>
</evidence>
<organism evidence="5 6">
    <name type="scientific">Microbacterium proteolyticum</name>
    <dbReference type="NCBI Taxonomy" id="1572644"/>
    <lineage>
        <taxon>Bacteria</taxon>
        <taxon>Bacillati</taxon>
        <taxon>Actinomycetota</taxon>
        <taxon>Actinomycetes</taxon>
        <taxon>Micrococcales</taxon>
        <taxon>Microbacteriaceae</taxon>
        <taxon>Microbacterium</taxon>
    </lineage>
</organism>
<dbReference type="Gene3D" id="3.40.50.1820">
    <property type="entry name" value="alpha/beta hydrolase"/>
    <property type="match status" value="1"/>
</dbReference>
<dbReference type="PROSITE" id="PS00122">
    <property type="entry name" value="CARBOXYLESTERASE_B_1"/>
    <property type="match status" value="1"/>
</dbReference>
<dbReference type="PANTHER" id="PTHR11559">
    <property type="entry name" value="CARBOXYLESTERASE"/>
    <property type="match status" value="1"/>
</dbReference>
<evidence type="ECO:0000256" key="3">
    <source>
        <dbReference type="RuleBase" id="RU361235"/>
    </source>
</evidence>